<evidence type="ECO:0000256" key="1">
    <source>
        <dbReference type="SAM" id="MobiDB-lite"/>
    </source>
</evidence>
<dbReference type="Proteomes" id="UP001372834">
    <property type="component" value="Unassembled WGS sequence"/>
</dbReference>
<dbReference type="Proteomes" id="UP001359485">
    <property type="component" value="Unassembled WGS sequence"/>
</dbReference>
<evidence type="ECO:0000313" key="4">
    <source>
        <dbReference type="EMBL" id="KAK6637291.1"/>
    </source>
</evidence>
<feature type="signal peptide" evidence="2">
    <location>
        <begin position="1"/>
        <end position="25"/>
    </location>
</feature>
<sequence>MVLSCLTIYAIVFSCCTLLIGKSFATTPVPVEVSNRQSYKRGKLSKSPRELKVLQSSYLPVHHVAHDTSEIQSHNSARALNESHAFFALFDPANNVTKKAYPTEQQTMGFQIESVKSVMGDVTGREREDPQRRRYRHHHQHPWDREFKGQKVQNFVAWDTLDDSEKEVRVHYNGITAKETAISTGVDETTGKK</sequence>
<evidence type="ECO:0000313" key="3">
    <source>
        <dbReference type="EMBL" id="KAK6626218.1"/>
    </source>
</evidence>
<keyword evidence="2" id="KW-0732">Signal</keyword>
<comment type="caution">
    <text evidence="3">The sequence shown here is derived from an EMBL/GenBank/DDBJ whole genome shotgun (WGS) entry which is preliminary data.</text>
</comment>
<dbReference type="AlphaFoldDB" id="A0AAN8P1G3"/>
<evidence type="ECO:0000256" key="2">
    <source>
        <dbReference type="SAM" id="SignalP"/>
    </source>
</evidence>
<protein>
    <submittedName>
        <fullName evidence="3">Uncharacterized protein</fullName>
    </submittedName>
</protein>
<reference evidence="3 6" key="1">
    <citation type="submission" date="2023-10" db="EMBL/GenBank/DDBJ databases">
        <title>Genomes of two closely related lineages of the louse Polyplax serrata with different host specificities.</title>
        <authorList>
            <person name="Martinu J."/>
            <person name="Tarabai H."/>
            <person name="Stefka J."/>
            <person name="Hypsa V."/>
        </authorList>
    </citation>
    <scope>NUCLEOTIDE SEQUENCE [LARGE SCALE GENOMIC DNA]</scope>
    <source>
        <strain evidence="4">98ZLc_SE</strain>
        <strain evidence="3">HR10_N</strain>
    </source>
</reference>
<name>A0AAN8P1G3_POLSC</name>
<dbReference type="EMBL" id="JAWJWF010000002">
    <property type="protein sequence ID" value="KAK6637291.1"/>
    <property type="molecule type" value="Genomic_DNA"/>
</dbReference>
<feature type="region of interest" description="Disordered" evidence="1">
    <location>
        <begin position="120"/>
        <end position="142"/>
    </location>
</feature>
<feature type="chain" id="PRO_5042848519" evidence="2">
    <location>
        <begin position="26"/>
        <end position="193"/>
    </location>
</feature>
<accession>A0AAN8P1G3</accession>
<organism evidence="3 6">
    <name type="scientific">Polyplax serrata</name>
    <name type="common">Common mouse louse</name>
    <dbReference type="NCBI Taxonomy" id="468196"/>
    <lineage>
        <taxon>Eukaryota</taxon>
        <taxon>Metazoa</taxon>
        <taxon>Ecdysozoa</taxon>
        <taxon>Arthropoda</taxon>
        <taxon>Hexapoda</taxon>
        <taxon>Insecta</taxon>
        <taxon>Pterygota</taxon>
        <taxon>Neoptera</taxon>
        <taxon>Paraneoptera</taxon>
        <taxon>Psocodea</taxon>
        <taxon>Troctomorpha</taxon>
        <taxon>Phthiraptera</taxon>
        <taxon>Anoplura</taxon>
        <taxon>Polyplacidae</taxon>
        <taxon>Polyplax</taxon>
    </lineage>
</organism>
<gene>
    <name evidence="3" type="ORF">RUM43_006525</name>
    <name evidence="4" type="ORF">RUM44_007705</name>
</gene>
<evidence type="ECO:0000313" key="6">
    <source>
        <dbReference type="Proteomes" id="UP001372834"/>
    </source>
</evidence>
<dbReference type="EMBL" id="JAWJWE010000037">
    <property type="protein sequence ID" value="KAK6626218.1"/>
    <property type="molecule type" value="Genomic_DNA"/>
</dbReference>
<evidence type="ECO:0000313" key="5">
    <source>
        <dbReference type="Proteomes" id="UP001359485"/>
    </source>
</evidence>
<keyword evidence="5" id="KW-1185">Reference proteome</keyword>
<proteinExistence type="predicted"/>
<feature type="compositionally biased region" description="Basic and acidic residues" evidence="1">
    <location>
        <begin position="123"/>
        <end position="132"/>
    </location>
</feature>